<evidence type="ECO:0000256" key="6">
    <source>
        <dbReference type="ARBA" id="ARBA00022683"/>
    </source>
</evidence>
<evidence type="ECO:0000313" key="17">
    <source>
        <dbReference type="Proteomes" id="UP001418796"/>
    </source>
</evidence>
<evidence type="ECO:0000256" key="5">
    <source>
        <dbReference type="ARBA" id="ARBA00022679"/>
    </source>
</evidence>
<keyword evidence="8" id="KW-0418">Kinase</keyword>
<dbReference type="PROSITE" id="PS51098">
    <property type="entry name" value="PTS_EIIB_TYPE_1"/>
    <property type="match status" value="1"/>
</dbReference>
<name>A0ABU9VEL7_9BACI</name>
<feature type="transmembrane region" description="Helical" evidence="12">
    <location>
        <begin position="312"/>
        <end position="330"/>
    </location>
</feature>
<accession>A0ABU9VEL7</accession>
<feature type="transmembrane region" description="Helical" evidence="12">
    <location>
        <begin position="399"/>
        <end position="423"/>
    </location>
</feature>
<dbReference type="InterPro" id="IPR011055">
    <property type="entry name" value="Dup_hybrid_motif"/>
</dbReference>
<keyword evidence="9 12" id="KW-1133">Transmembrane helix</keyword>
<evidence type="ECO:0000256" key="2">
    <source>
        <dbReference type="ARBA" id="ARBA00022448"/>
    </source>
</evidence>
<evidence type="ECO:0000256" key="1">
    <source>
        <dbReference type="ARBA" id="ARBA00004651"/>
    </source>
</evidence>
<dbReference type="Proteomes" id="UP001418796">
    <property type="component" value="Unassembled WGS sequence"/>
</dbReference>
<dbReference type="Pfam" id="PF00367">
    <property type="entry name" value="PTS_EIIB"/>
    <property type="match status" value="1"/>
</dbReference>
<dbReference type="PROSITE" id="PS01035">
    <property type="entry name" value="PTS_EIIB_TYPE_1_CYS"/>
    <property type="match status" value="1"/>
</dbReference>
<dbReference type="CDD" id="cd00212">
    <property type="entry name" value="PTS_IIB_glc"/>
    <property type="match status" value="1"/>
</dbReference>
<dbReference type="EC" id="2.7.1.-" evidence="16"/>
<dbReference type="EMBL" id="JBCITK010000001">
    <property type="protein sequence ID" value="MEN0642344.1"/>
    <property type="molecule type" value="Genomic_DNA"/>
</dbReference>
<keyword evidence="3" id="KW-1003">Cell membrane</keyword>
<dbReference type="Pfam" id="PF00358">
    <property type="entry name" value="PTS_EIIA_1"/>
    <property type="match status" value="1"/>
</dbReference>
<proteinExistence type="predicted"/>
<feature type="transmembrane region" description="Helical" evidence="12">
    <location>
        <begin position="342"/>
        <end position="361"/>
    </location>
</feature>
<evidence type="ECO:0000256" key="9">
    <source>
        <dbReference type="ARBA" id="ARBA00022989"/>
    </source>
</evidence>
<evidence type="ECO:0000256" key="10">
    <source>
        <dbReference type="ARBA" id="ARBA00023136"/>
    </source>
</evidence>
<dbReference type="CDD" id="cd00210">
    <property type="entry name" value="PTS_IIA_glc"/>
    <property type="match status" value="1"/>
</dbReference>
<gene>
    <name evidence="16" type="ORF">MKY91_04095</name>
</gene>
<feature type="transmembrane region" description="Helical" evidence="12">
    <location>
        <begin position="373"/>
        <end position="393"/>
    </location>
</feature>
<evidence type="ECO:0000256" key="3">
    <source>
        <dbReference type="ARBA" id="ARBA00022475"/>
    </source>
</evidence>
<keyword evidence="10 12" id="KW-0472">Membrane</keyword>
<evidence type="ECO:0000256" key="11">
    <source>
        <dbReference type="PROSITE-ProRule" id="PRU00421"/>
    </source>
</evidence>
<dbReference type="InterPro" id="IPR001127">
    <property type="entry name" value="PTS_EIIA_1_perm"/>
</dbReference>
<reference evidence="16 17" key="1">
    <citation type="submission" date="2024-03" db="EMBL/GenBank/DDBJ databases">
        <title>Bacilli Hybrid Assemblies.</title>
        <authorList>
            <person name="Kovac J."/>
        </authorList>
    </citation>
    <scope>NUCLEOTIDE SEQUENCE [LARGE SCALE GENOMIC DNA]</scope>
    <source>
        <strain evidence="16 17">FSL R7-0666</strain>
    </source>
</reference>
<dbReference type="GO" id="GO:0016740">
    <property type="term" value="F:transferase activity"/>
    <property type="evidence" value="ECO:0007669"/>
    <property type="project" value="UniProtKB-KW"/>
</dbReference>
<evidence type="ECO:0000256" key="7">
    <source>
        <dbReference type="ARBA" id="ARBA00022692"/>
    </source>
</evidence>
<dbReference type="NCBIfam" id="TIGR01995">
    <property type="entry name" value="PTS-II-ABC-beta"/>
    <property type="match status" value="1"/>
</dbReference>
<dbReference type="PROSITE" id="PS51103">
    <property type="entry name" value="PTS_EIIC_TYPE_1"/>
    <property type="match status" value="1"/>
</dbReference>
<feature type="domain" description="PTS EIIC type-1" evidence="15">
    <location>
        <begin position="108"/>
        <end position="482"/>
    </location>
</feature>
<dbReference type="InterPro" id="IPR011297">
    <property type="entry name" value="PTS_IIABC_b_glu"/>
</dbReference>
<dbReference type="SUPFAM" id="SSF51261">
    <property type="entry name" value="Duplicated hybrid motif"/>
    <property type="match status" value="1"/>
</dbReference>
<feature type="transmembrane region" description="Helical" evidence="12">
    <location>
        <begin position="256"/>
        <end position="279"/>
    </location>
</feature>
<dbReference type="SUPFAM" id="SSF55604">
    <property type="entry name" value="Glucose permease domain IIB"/>
    <property type="match status" value="1"/>
</dbReference>
<feature type="domain" description="PTS EIIA type-1" evidence="13">
    <location>
        <begin position="508"/>
        <end position="612"/>
    </location>
</feature>
<keyword evidence="2" id="KW-0813">Transport</keyword>
<dbReference type="InterPro" id="IPR001996">
    <property type="entry name" value="PTS_IIB_1"/>
</dbReference>
<comment type="caution">
    <text evidence="16">The sequence shown here is derived from an EMBL/GenBank/DDBJ whole genome shotgun (WGS) entry which is preliminary data.</text>
</comment>
<keyword evidence="6" id="KW-0598">Phosphotransferase system</keyword>
<feature type="transmembrane region" description="Helical" evidence="12">
    <location>
        <begin position="147"/>
        <end position="166"/>
    </location>
</feature>
<keyword evidence="7 12" id="KW-0812">Transmembrane</keyword>
<dbReference type="Pfam" id="PF02378">
    <property type="entry name" value="PTS_EIIC"/>
    <property type="match status" value="1"/>
</dbReference>
<evidence type="ECO:0000256" key="4">
    <source>
        <dbReference type="ARBA" id="ARBA00022597"/>
    </source>
</evidence>
<sequence>MKHSQLAKDIIANVGGTENISNVVHCMTRLRFNLKDNKQANTDVLNNMDGVVTVMQSGGQYQVVIGNHVSDVYKAVVHEGDLKLENTVETKEASGSEEKGSLFTRFIQIISGIFTPILGVLAASGMIKGFNVLFLELGWLVRESGTYQILNTVGDALFFFLPVFLGYTAMKKFGGTPFLGMVIGAALVYPNLANVPTSTDPLYTLFSGSIFESPVHIEFLGIPVILMTYSMSVIPIIIASFFAVKVERFVTKISPSAVKTFTVPMFTLLIIIPLTLIIIGPTATWASQLLGMVTLWIYSLSPIIAGMIVSGFWLVFVMFGLHWGFIPIALNELATIGNTPTLTLMFAHSFALSGTILAVWIKTKISKTKVLSAPAFISAMFGITEPGLYGVVLPLKKPFIITIISSAVGGGILGFCGTTAYTLGGGGFFKVATFIHPETGIDLGFWGGIIAIIVSFTLAFTLTYIFGLKNTEQTVEEPVTQEKANINELGTILNPIKGQIVPLTKVPDQVFASGAMGRGVGIVPSEGRAVAPVSGTVTTLFQTKHAIGITSDDGMEILIHIGIDTVKLNGEHFKAHVSQGDQINKGDLLVEFDIEKIKGEGFSTITPIIITNSSDYEVFECTSETNVEELDYLLKTV</sequence>
<evidence type="ECO:0000256" key="8">
    <source>
        <dbReference type="ARBA" id="ARBA00022777"/>
    </source>
</evidence>
<dbReference type="Gene3D" id="2.70.70.10">
    <property type="entry name" value="Glucose Permease (Domain IIA)"/>
    <property type="match status" value="1"/>
</dbReference>
<dbReference type="InterPro" id="IPR050558">
    <property type="entry name" value="PTS_Sugar-Specific_Components"/>
</dbReference>
<dbReference type="PROSITE" id="PS00371">
    <property type="entry name" value="PTS_EIIA_TYPE_1_HIS"/>
    <property type="match status" value="1"/>
</dbReference>
<dbReference type="InterPro" id="IPR036878">
    <property type="entry name" value="Glu_permease_IIB"/>
</dbReference>
<evidence type="ECO:0000313" key="16">
    <source>
        <dbReference type="EMBL" id="MEN0642344.1"/>
    </source>
</evidence>
<evidence type="ECO:0000259" key="15">
    <source>
        <dbReference type="PROSITE" id="PS51103"/>
    </source>
</evidence>
<dbReference type="InterPro" id="IPR003352">
    <property type="entry name" value="PTS_EIIC"/>
</dbReference>
<evidence type="ECO:0000259" key="13">
    <source>
        <dbReference type="PROSITE" id="PS51093"/>
    </source>
</evidence>
<evidence type="ECO:0000259" key="14">
    <source>
        <dbReference type="PROSITE" id="PS51098"/>
    </source>
</evidence>
<keyword evidence="4" id="KW-0762">Sugar transport</keyword>
<feature type="transmembrane region" description="Helical" evidence="12">
    <location>
        <begin position="219"/>
        <end position="244"/>
    </location>
</feature>
<keyword evidence="17" id="KW-1185">Reference proteome</keyword>
<dbReference type="NCBIfam" id="TIGR00830">
    <property type="entry name" value="PTBA"/>
    <property type="match status" value="1"/>
</dbReference>
<dbReference type="RefSeq" id="WP_343129475.1">
    <property type="nucleotide sequence ID" value="NZ_JBCITK010000001.1"/>
</dbReference>
<organism evidence="16 17">
    <name type="scientific">Alkalicoccobacillus gibsonii</name>
    <dbReference type="NCBI Taxonomy" id="79881"/>
    <lineage>
        <taxon>Bacteria</taxon>
        <taxon>Bacillati</taxon>
        <taxon>Bacillota</taxon>
        <taxon>Bacilli</taxon>
        <taxon>Bacillales</taxon>
        <taxon>Bacillaceae</taxon>
        <taxon>Alkalicoccobacillus</taxon>
    </lineage>
</organism>
<feature type="transmembrane region" description="Helical" evidence="12">
    <location>
        <begin position="106"/>
        <end position="127"/>
    </location>
</feature>
<dbReference type="InterPro" id="IPR018113">
    <property type="entry name" value="PTrfase_EIIB_Cys"/>
</dbReference>
<feature type="domain" description="PTS EIIB type-1" evidence="14">
    <location>
        <begin position="4"/>
        <end position="86"/>
    </location>
</feature>
<dbReference type="InterPro" id="IPR013013">
    <property type="entry name" value="PTS_EIIC_1"/>
</dbReference>
<dbReference type="Gene3D" id="3.30.1360.60">
    <property type="entry name" value="Glucose permease domain IIB"/>
    <property type="match status" value="1"/>
</dbReference>
<protein>
    <submittedName>
        <fullName evidence="16">Beta-glucoside-specific PTS transporter subunit IIABC</fullName>
        <ecNumber evidence="16">2.7.1.-</ecNumber>
    </submittedName>
</protein>
<dbReference type="PANTHER" id="PTHR30175:SF1">
    <property type="entry name" value="PTS SYSTEM ARBUTIN-, CELLOBIOSE-, AND SALICIN-SPECIFIC EIIBC COMPONENT-RELATED"/>
    <property type="match status" value="1"/>
</dbReference>
<evidence type="ECO:0000256" key="12">
    <source>
        <dbReference type="SAM" id="Phobius"/>
    </source>
</evidence>
<feature type="transmembrane region" description="Helical" evidence="12">
    <location>
        <begin position="178"/>
        <end position="199"/>
    </location>
</feature>
<dbReference type="PROSITE" id="PS51093">
    <property type="entry name" value="PTS_EIIA_TYPE_1"/>
    <property type="match status" value="1"/>
</dbReference>
<comment type="subcellular location">
    <subcellularLocation>
        <location evidence="1">Cell membrane</location>
        <topology evidence="1">Multi-pass membrane protein</topology>
    </subcellularLocation>
</comment>
<feature type="active site" description="Phosphocysteine intermediate; for EIIB activity" evidence="11">
    <location>
        <position position="26"/>
    </location>
</feature>
<keyword evidence="5 16" id="KW-0808">Transferase</keyword>
<dbReference type="PANTHER" id="PTHR30175">
    <property type="entry name" value="PHOSPHOTRANSFERASE SYSTEM TRANSPORT PROTEIN"/>
    <property type="match status" value="1"/>
</dbReference>
<feature type="transmembrane region" description="Helical" evidence="12">
    <location>
        <begin position="443"/>
        <end position="466"/>
    </location>
</feature>